<dbReference type="PANTHER" id="PTHR44119:SF4">
    <property type="entry name" value="AEROBIC COBALTOCHELATASE SUBUNIT COBN"/>
    <property type="match status" value="1"/>
</dbReference>
<organism evidence="3 4">
    <name type="scientific">Vreelandella olivaria</name>
    <dbReference type="NCBI Taxonomy" id="390919"/>
    <lineage>
        <taxon>Bacteria</taxon>
        <taxon>Pseudomonadati</taxon>
        <taxon>Pseudomonadota</taxon>
        <taxon>Gammaproteobacteria</taxon>
        <taxon>Oceanospirillales</taxon>
        <taxon>Halomonadaceae</taxon>
        <taxon>Vreelandella</taxon>
    </lineage>
</organism>
<dbReference type="PANTHER" id="PTHR44119">
    <property type="entry name" value="MAGNESIUM-CHELATASE SUBUNIT CHLH, CHLOROPLASTIC"/>
    <property type="match status" value="1"/>
</dbReference>
<proteinExistence type="predicted"/>
<gene>
    <name evidence="3" type="ORF">HORIV_40570</name>
</gene>
<reference evidence="4" key="1">
    <citation type="journal article" date="2019" name="Microbiol. Resour. Announc.">
        <title>Complete Genome Sequence of Halomonas olivaria, a Moderately Halophilic Bacterium Isolated from Olive Processing Effluents, Obtained by Nanopore Sequencing.</title>
        <authorList>
            <person name="Nagata S."/>
            <person name="Ii K.M."/>
            <person name="Tsukimi T."/>
            <person name="Miura M.C."/>
            <person name="Galipon J."/>
            <person name="Arakawa K."/>
        </authorList>
    </citation>
    <scope>NUCLEOTIDE SEQUENCE [LARGE SCALE GENOMIC DNA]</scope>
    <source>
        <strain evidence="4">TYRC17</strain>
    </source>
</reference>
<dbReference type="Pfam" id="PF02514">
    <property type="entry name" value="CobN-Mg_chel"/>
    <property type="match status" value="1"/>
</dbReference>
<feature type="domain" description="Nitrite/Sulfite reductase ferredoxin-like" evidence="2">
    <location>
        <begin position="191"/>
        <end position="241"/>
    </location>
</feature>
<dbReference type="InterPro" id="IPR003672">
    <property type="entry name" value="CobN/Mg_chltase"/>
</dbReference>
<keyword evidence="4" id="KW-1185">Reference proteome</keyword>
<sequence>MQNQDNREHDILDSNSYYAFQGGMANASRALSGQAPVIYHADHANPAAPKIRTLKEELARVIRSRVLNPKWINAMREHGYKGAFEMAATVDYLFAYDATTDLVADYQYAQVSDALVLDPANQQFLREHNPAALEEMAERLLEAAQRGMWQAPASTDKRCRICCWRWMKPKRPAVMLPSPSIKGWCPGAWRPMATGDGLLVRVRPPLGELSRAQLLALCDAAETFGSGLIELTSRANFQLRG</sequence>
<name>A0ABN5WXK1_9GAMM</name>
<evidence type="ECO:0000259" key="1">
    <source>
        <dbReference type="Pfam" id="PF02514"/>
    </source>
</evidence>
<dbReference type="InterPro" id="IPR005117">
    <property type="entry name" value="NiRdtase/SiRdtase_haem-b_fer"/>
</dbReference>
<dbReference type="Pfam" id="PF03460">
    <property type="entry name" value="NIR_SIR_ferr"/>
    <property type="match status" value="1"/>
</dbReference>
<dbReference type="Proteomes" id="UP000289555">
    <property type="component" value="Chromosome"/>
</dbReference>
<dbReference type="Gene3D" id="3.90.480.20">
    <property type="match status" value="1"/>
</dbReference>
<dbReference type="SUPFAM" id="SSF55124">
    <property type="entry name" value="Nitrite/Sulfite reductase N-terminal domain-like"/>
    <property type="match status" value="1"/>
</dbReference>
<dbReference type="InterPro" id="IPR036136">
    <property type="entry name" value="Nit/Sulf_reduc_fer-like_dom_sf"/>
</dbReference>
<accession>A0ABN5WXK1</accession>
<evidence type="ECO:0000313" key="3">
    <source>
        <dbReference type="EMBL" id="BBI51636.1"/>
    </source>
</evidence>
<protein>
    <submittedName>
        <fullName evidence="3">Uncharacterized protein</fullName>
    </submittedName>
</protein>
<evidence type="ECO:0000313" key="4">
    <source>
        <dbReference type="Proteomes" id="UP000289555"/>
    </source>
</evidence>
<evidence type="ECO:0000259" key="2">
    <source>
        <dbReference type="Pfam" id="PF03460"/>
    </source>
</evidence>
<feature type="domain" description="CobN/magnesium chelatase" evidence="1">
    <location>
        <begin position="1"/>
        <end position="154"/>
    </location>
</feature>
<dbReference type="EMBL" id="AP019416">
    <property type="protein sequence ID" value="BBI51636.1"/>
    <property type="molecule type" value="Genomic_DNA"/>
</dbReference>